<name>A0ABN0ZAS7_9ACTN</name>
<accession>A0ABN0ZAS7</accession>
<protein>
    <submittedName>
        <fullName evidence="2">FAD-dependent oxidoreductase</fullName>
    </submittedName>
</protein>
<evidence type="ECO:0000259" key="1">
    <source>
        <dbReference type="Pfam" id="PF01593"/>
    </source>
</evidence>
<sequence>MPPPLRVAVVGAGMAGLGAAWALSRHPERFHVEVFEERARIGGNAATVDMPQRDGTTLPFDMSVTAFIPSVYQNFSALLRHCDITAVPTRFSYAVHYQGGVHAHDFEGSLTRQYRNDLTAFRRMLRTLRAFSALSRRPSRLAAAADPFNYVSMRQALDRWGISTGFRHAILKPMFVNFVLATDIFSMPAAMFARYLDFFDVEKSTPMTTWQGGTREIYRRMTAGFADRLHLARPVTGLHRHARGATLRDADGRRAHFDAVVLACNANQALALLDRPTALERRLLGGVRYSSELHHDAVAHHDDSILPRDATDVLGSRSTFVRHYGPRPDNYEVTYVMHNQQPWARASDRPCLVTYNLERPVRPDTVIAREWFQHVVHDMRHMLLLMPLLPTLQGRGHVWYCGAHTAVNSQEHALISGLSAARQLGADYPFADDPQARTWFNYYGRMVQGRRFRPA</sequence>
<dbReference type="Proteomes" id="UP001499895">
    <property type="component" value="Unassembled WGS sequence"/>
</dbReference>
<dbReference type="InterPro" id="IPR002937">
    <property type="entry name" value="Amino_oxidase"/>
</dbReference>
<dbReference type="PANTHER" id="PTHR42923">
    <property type="entry name" value="PROTOPORPHYRINOGEN OXIDASE"/>
    <property type="match status" value="1"/>
</dbReference>
<dbReference type="Gene3D" id="3.30.70.1990">
    <property type="match status" value="1"/>
</dbReference>
<evidence type="ECO:0000313" key="3">
    <source>
        <dbReference type="Proteomes" id="UP001499895"/>
    </source>
</evidence>
<dbReference type="Pfam" id="PF01593">
    <property type="entry name" value="Amino_oxidase"/>
    <property type="match status" value="1"/>
</dbReference>
<dbReference type="EMBL" id="BAAAHB010000001">
    <property type="protein sequence ID" value="GAA0441766.1"/>
    <property type="molecule type" value="Genomic_DNA"/>
</dbReference>
<gene>
    <name evidence="2" type="ORF">GCM10009544_00510</name>
</gene>
<evidence type="ECO:0000313" key="2">
    <source>
        <dbReference type="EMBL" id="GAA0441766.1"/>
    </source>
</evidence>
<dbReference type="Gene3D" id="1.10.405.20">
    <property type="match status" value="1"/>
</dbReference>
<comment type="caution">
    <text evidence="2">The sequence shown here is derived from an EMBL/GenBank/DDBJ whole genome shotgun (WGS) entry which is preliminary data.</text>
</comment>
<keyword evidence="3" id="KW-1185">Reference proteome</keyword>
<feature type="domain" description="Amine oxidase" evidence="1">
    <location>
        <begin position="14"/>
        <end position="423"/>
    </location>
</feature>
<proteinExistence type="predicted"/>
<dbReference type="PRINTS" id="PR00419">
    <property type="entry name" value="ADXRDTASE"/>
</dbReference>
<reference evidence="2 3" key="1">
    <citation type="journal article" date="2019" name="Int. J. Syst. Evol. Microbiol.">
        <title>The Global Catalogue of Microorganisms (GCM) 10K type strain sequencing project: providing services to taxonomists for standard genome sequencing and annotation.</title>
        <authorList>
            <consortium name="The Broad Institute Genomics Platform"/>
            <consortium name="The Broad Institute Genome Sequencing Center for Infectious Disease"/>
            <person name="Wu L."/>
            <person name="Ma J."/>
        </authorList>
    </citation>
    <scope>NUCLEOTIDE SEQUENCE [LARGE SCALE GENOMIC DNA]</scope>
    <source>
        <strain evidence="2 3">JCM 10649</strain>
    </source>
</reference>
<dbReference type="SUPFAM" id="SSF51905">
    <property type="entry name" value="FAD/NAD(P)-binding domain"/>
    <property type="match status" value="1"/>
</dbReference>
<dbReference type="PANTHER" id="PTHR42923:SF20">
    <property type="entry name" value="FLAVIN-CONTAINING AMINE OXIDASEDEHYDROGENASE"/>
    <property type="match status" value="1"/>
</dbReference>
<dbReference type="Gene3D" id="3.50.50.60">
    <property type="entry name" value="FAD/NAD(P)-binding domain"/>
    <property type="match status" value="1"/>
</dbReference>
<dbReference type="InterPro" id="IPR036188">
    <property type="entry name" value="FAD/NAD-bd_sf"/>
</dbReference>
<dbReference type="InterPro" id="IPR050464">
    <property type="entry name" value="Zeta_carotene_desat/Oxidored"/>
</dbReference>
<organism evidence="2 3">
    <name type="scientific">Streptomyces stramineus</name>
    <dbReference type="NCBI Taxonomy" id="173861"/>
    <lineage>
        <taxon>Bacteria</taxon>
        <taxon>Bacillati</taxon>
        <taxon>Actinomycetota</taxon>
        <taxon>Actinomycetes</taxon>
        <taxon>Kitasatosporales</taxon>
        <taxon>Streptomycetaceae</taxon>
        <taxon>Streptomyces</taxon>
    </lineage>
</organism>
<dbReference type="RefSeq" id="WP_344083497.1">
    <property type="nucleotide sequence ID" value="NZ_BAAAHB010000001.1"/>
</dbReference>